<gene>
    <name evidence="5" type="primary">xylG_1</name>
    <name evidence="5" type="ORF">STSP_24850</name>
</gene>
<keyword evidence="1" id="KW-0547">Nucleotide-binding</keyword>
<evidence type="ECO:0000256" key="1">
    <source>
        <dbReference type="ARBA" id="ARBA00022741"/>
    </source>
</evidence>
<dbReference type="PROSITE" id="PS50893">
    <property type="entry name" value="ABC_TRANSPORTER_2"/>
    <property type="match status" value="1"/>
</dbReference>
<proteinExistence type="predicted"/>
<organism evidence="5 6">
    <name type="scientific">Streptomyces jeddahensis</name>
    <dbReference type="NCBI Taxonomy" id="1716141"/>
    <lineage>
        <taxon>Bacteria</taxon>
        <taxon>Bacillati</taxon>
        <taxon>Actinomycetota</taxon>
        <taxon>Actinomycetes</taxon>
        <taxon>Kitasatosporales</taxon>
        <taxon>Streptomycetaceae</taxon>
        <taxon>Streptomyces</taxon>
    </lineage>
</organism>
<dbReference type="InterPro" id="IPR050107">
    <property type="entry name" value="ABC_carbohydrate_import_ATPase"/>
</dbReference>
<dbReference type="EC" id="3.6.3.17" evidence="5"/>
<protein>
    <submittedName>
        <fullName evidence="5">Xylose import ATP-binding protein XylG</fullName>
        <ecNumber evidence="5">3.6.3.17</ecNumber>
    </submittedName>
</protein>
<evidence type="ECO:0000259" key="4">
    <source>
        <dbReference type="PROSITE" id="PS50893"/>
    </source>
</evidence>
<dbReference type="InterPro" id="IPR003439">
    <property type="entry name" value="ABC_transporter-like_ATP-bd"/>
</dbReference>
<dbReference type="PATRIC" id="fig|1716141.3.peg.2621"/>
<comment type="caution">
    <text evidence="5">The sequence shown here is derived from an EMBL/GenBank/DDBJ whole genome shotgun (WGS) entry which is preliminary data.</text>
</comment>
<feature type="region of interest" description="Disordered" evidence="3">
    <location>
        <begin position="29"/>
        <end position="51"/>
    </location>
</feature>
<dbReference type="CDD" id="cd03216">
    <property type="entry name" value="ABC_Carb_Monos_I"/>
    <property type="match status" value="1"/>
</dbReference>
<evidence type="ECO:0000313" key="5">
    <source>
        <dbReference type="EMBL" id="OAH14037.1"/>
    </source>
</evidence>
<evidence type="ECO:0000256" key="2">
    <source>
        <dbReference type="ARBA" id="ARBA00022840"/>
    </source>
</evidence>
<dbReference type="PANTHER" id="PTHR43790">
    <property type="entry name" value="CARBOHYDRATE TRANSPORT ATP-BINDING PROTEIN MG119-RELATED"/>
    <property type="match status" value="1"/>
</dbReference>
<reference evidence="5 6" key="1">
    <citation type="submission" date="2015-12" db="EMBL/GenBank/DDBJ databases">
        <title>Genome sequence of Streptomyces sp. G25.</title>
        <authorList>
            <person name="Poehlein A."/>
            <person name="Roettig A."/>
            <person name="Hiessl S."/>
            <person name="Hauschild P."/>
            <person name="Schauer J."/>
            <person name="Madkour M.H."/>
            <person name="Al-Ansari A.M."/>
            <person name="Almakishah N.H."/>
            <person name="Steinbuechel A."/>
            <person name="Daniel R."/>
        </authorList>
    </citation>
    <scope>NUCLEOTIDE SEQUENCE [LARGE SCALE GENOMIC DNA]</scope>
    <source>
        <strain evidence="6">G25(2015)</strain>
    </source>
</reference>
<evidence type="ECO:0000256" key="3">
    <source>
        <dbReference type="SAM" id="MobiDB-lite"/>
    </source>
</evidence>
<dbReference type="GO" id="GO:0005524">
    <property type="term" value="F:ATP binding"/>
    <property type="evidence" value="ECO:0007669"/>
    <property type="project" value="UniProtKB-KW"/>
</dbReference>
<keyword evidence="5" id="KW-0378">Hydrolase</keyword>
<dbReference type="InterPro" id="IPR003593">
    <property type="entry name" value="AAA+_ATPase"/>
</dbReference>
<dbReference type="Pfam" id="PF00005">
    <property type="entry name" value="ABC_tran"/>
    <property type="match status" value="1"/>
</dbReference>
<dbReference type="GO" id="GO:0016887">
    <property type="term" value="F:ATP hydrolysis activity"/>
    <property type="evidence" value="ECO:0007669"/>
    <property type="project" value="InterPro"/>
</dbReference>
<dbReference type="Proteomes" id="UP000077381">
    <property type="component" value="Unassembled WGS sequence"/>
</dbReference>
<keyword evidence="6" id="KW-1185">Reference proteome</keyword>
<dbReference type="SMART" id="SM00382">
    <property type="entry name" value="AAA"/>
    <property type="match status" value="1"/>
</dbReference>
<accession>A0A177HU34</accession>
<dbReference type="STRING" id="1716141.STSP_24850"/>
<evidence type="ECO:0000313" key="6">
    <source>
        <dbReference type="Proteomes" id="UP000077381"/>
    </source>
</evidence>
<dbReference type="Gene3D" id="3.40.50.300">
    <property type="entry name" value="P-loop containing nucleotide triphosphate hydrolases"/>
    <property type="match status" value="1"/>
</dbReference>
<dbReference type="OrthoDB" id="7875923at2"/>
<dbReference type="PANTHER" id="PTHR43790:SF8">
    <property type="entry name" value="SUGAR ABC TRANSPORTER ATP-BINDING PROTEIN"/>
    <property type="match status" value="1"/>
</dbReference>
<name>A0A177HU34_9ACTN</name>
<keyword evidence="2 5" id="KW-0067">ATP-binding</keyword>
<dbReference type="InterPro" id="IPR027417">
    <property type="entry name" value="P-loop_NTPase"/>
</dbReference>
<dbReference type="EMBL" id="LOHS01000070">
    <property type="protein sequence ID" value="OAH14037.1"/>
    <property type="molecule type" value="Genomic_DNA"/>
</dbReference>
<dbReference type="AlphaFoldDB" id="A0A177HU34"/>
<feature type="domain" description="ABC transporter" evidence="4">
    <location>
        <begin position="57"/>
        <end position="300"/>
    </location>
</feature>
<sequence>MVNGLVAALVDGLVAALREARRARGARRICRTGEPAEPASPSTTREGEVPVTGPPLLALRGISKRFGAVQALMDVELEIHSGEVVALLGDNGAGKSTLVKVISGVVPADKGVIEWEGRTVQVRSPQDAQRLGIATVHQNLALCDNLDVAENLFLGRERRRPGLLGSLCRLVDGSGMRREARRQLDELGIRIPDVRVPVAVLSAGQRQSVAISRAHLGEPRAVLLDEPTAALGVQQTSHVLDLVDKLRERGVGVLLISHNMGDVKAVADRAAVLRLGRNNGFFDVPTTSHDQIISSITGATSSA</sequence>
<dbReference type="SUPFAM" id="SSF52540">
    <property type="entry name" value="P-loop containing nucleoside triphosphate hydrolases"/>
    <property type="match status" value="1"/>
</dbReference>